<organism evidence="2 3">
    <name type="scientific">Duganella lactea</name>
    <dbReference type="NCBI Taxonomy" id="2692173"/>
    <lineage>
        <taxon>Bacteria</taxon>
        <taxon>Pseudomonadati</taxon>
        <taxon>Pseudomonadota</taxon>
        <taxon>Betaproteobacteria</taxon>
        <taxon>Burkholderiales</taxon>
        <taxon>Oxalobacteraceae</taxon>
        <taxon>Telluria group</taxon>
        <taxon>Duganella</taxon>
    </lineage>
</organism>
<dbReference type="RefSeq" id="WP_161021111.1">
    <property type="nucleotide sequence ID" value="NZ_WWCP01000036.1"/>
</dbReference>
<dbReference type="Proteomes" id="UP000474565">
    <property type="component" value="Unassembled WGS sequence"/>
</dbReference>
<proteinExistence type="predicted"/>
<evidence type="ECO:0000256" key="1">
    <source>
        <dbReference type="SAM" id="SignalP"/>
    </source>
</evidence>
<evidence type="ECO:0000313" key="2">
    <source>
        <dbReference type="EMBL" id="MYM84635.1"/>
    </source>
</evidence>
<keyword evidence="1" id="KW-0732">Signal</keyword>
<dbReference type="EMBL" id="WWCP01000036">
    <property type="protein sequence ID" value="MYM84635.1"/>
    <property type="molecule type" value="Genomic_DNA"/>
</dbReference>
<name>A0A6L8MRH7_9BURK</name>
<comment type="caution">
    <text evidence="2">The sequence shown here is derived from an EMBL/GenBank/DDBJ whole genome shotgun (WGS) entry which is preliminary data.</text>
</comment>
<evidence type="ECO:0000313" key="3">
    <source>
        <dbReference type="Proteomes" id="UP000474565"/>
    </source>
</evidence>
<protein>
    <recommendedName>
        <fullName evidence="4">TonB C-terminal domain-containing protein</fullName>
    </recommendedName>
</protein>
<feature type="chain" id="PRO_5027036570" description="TonB C-terminal domain-containing protein" evidence="1">
    <location>
        <begin position="29"/>
        <end position="394"/>
    </location>
</feature>
<dbReference type="AlphaFoldDB" id="A0A6L8MRH7"/>
<accession>A0A6L8MRH7</accession>
<gene>
    <name evidence="2" type="ORF">GTP44_22130</name>
</gene>
<feature type="signal peptide" evidence="1">
    <location>
        <begin position="1"/>
        <end position="28"/>
    </location>
</feature>
<reference evidence="2 3" key="1">
    <citation type="submission" date="2019-12" db="EMBL/GenBank/DDBJ databases">
        <title>Novel species isolated from a subtropical stream in China.</title>
        <authorList>
            <person name="Lu H."/>
        </authorList>
    </citation>
    <scope>NUCLEOTIDE SEQUENCE [LARGE SCALE GENOMIC DNA]</scope>
    <source>
        <strain evidence="2 3">FT50W</strain>
    </source>
</reference>
<sequence>MLIKMSKRGWIGLAIHCAVLLPLVDSGAAETPTAQELLAAQDQETVNSMLVWNKQLFTLPDDLPLDPALRQAANQIAQEHLTRVLTLGPAWIAQERAAARNPGLLSQAQLVALFARSVNELAIWSVESGGPEQDEAWLKAALAPMACYAPASPYFSQRIAMIQAAPVDSRAGLLAGERELLSRWGTKRQHLPPRPTSQELQAADHAIARMRAGLSVTAAPMTPGLAGRLFDRDRKPGQSKAADRWDQCAKSQWWLASQLASGKVDKMTALTIYRYSTMIDASDYAPASAQKAAAPRPGDGKQAYPPVAGFFGVQGSTITETHIDDQGKFIKAQVVARAITVPGVYDNAPVAFESLFDAAALDAAEKRHKNSPGNPPVVRTEMKWVLSEAKNEVR</sequence>
<evidence type="ECO:0008006" key="4">
    <source>
        <dbReference type="Google" id="ProtNLM"/>
    </source>
</evidence>